<dbReference type="InterPro" id="IPR032740">
    <property type="entry name" value="GxDLY"/>
</dbReference>
<dbReference type="InterPro" id="IPR036514">
    <property type="entry name" value="SGNH_hydro_sf"/>
</dbReference>
<dbReference type="SUPFAM" id="SSF52266">
    <property type="entry name" value="SGNH hydrolase"/>
    <property type="match status" value="2"/>
</dbReference>
<evidence type="ECO:0000259" key="2">
    <source>
        <dbReference type="Pfam" id="PF14606"/>
    </source>
</evidence>
<organism evidence="4 5">
    <name type="scientific">Bacteroides caccae</name>
    <dbReference type="NCBI Taxonomy" id="47678"/>
    <lineage>
        <taxon>Bacteria</taxon>
        <taxon>Pseudomonadati</taxon>
        <taxon>Bacteroidota</taxon>
        <taxon>Bacteroidia</taxon>
        <taxon>Bacteroidales</taxon>
        <taxon>Bacteroidaceae</taxon>
        <taxon>Bacteroides</taxon>
    </lineage>
</organism>
<dbReference type="CDD" id="cd01844">
    <property type="entry name" value="SGNH_hydrolase_like_6"/>
    <property type="match status" value="1"/>
</dbReference>
<dbReference type="Pfam" id="PF13472">
    <property type="entry name" value="Lipase_GDSL_2"/>
    <property type="match status" value="1"/>
</dbReference>
<dbReference type="PROSITE" id="PS51257">
    <property type="entry name" value="PROKAR_LIPOPROTEIN"/>
    <property type="match status" value="1"/>
</dbReference>
<dbReference type="Proteomes" id="UP001060260">
    <property type="component" value="Chromosome"/>
</dbReference>
<feature type="domain" description="SGNH hydrolase-type esterase N-terminal" evidence="3">
    <location>
        <begin position="41"/>
        <end position="192"/>
    </location>
</feature>
<dbReference type="Gene3D" id="3.40.50.1110">
    <property type="entry name" value="SGNH hydrolase"/>
    <property type="match status" value="2"/>
</dbReference>
<feature type="domain" description="SGNH hydrolase-type esterase" evidence="2">
    <location>
        <begin position="200"/>
        <end position="378"/>
    </location>
</feature>
<dbReference type="AlphaFoldDB" id="A0AA94Y3P1"/>
<dbReference type="PANTHER" id="PTHR30383:SF5">
    <property type="entry name" value="SGNH HYDROLASE-TYPE ESTERASE DOMAIN-CONTAINING PROTEIN"/>
    <property type="match status" value="1"/>
</dbReference>
<feature type="domain" description="SGNH hydrolase-type esterase" evidence="1">
    <location>
        <begin position="424"/>
        <end position="586"/>
    </location>
</feature>
<reference evidence="4" key="1">
    <citation type="submission" date="2022-08" db="EMBL/GenBank/DDBJ databases">
        <title>Genome Sequencing of Bacteroides fragilis Group Isolates with Nanopore Technology.</title>
        <authorList>
            <person name="Tisza M.J."/>
            <person name="Smith D."/>
            <person name="Dekker J.P."/>
        </authorList>
    </citation>
    <scope>NUCLEOTIDE SEQUENCE</scope>
    <source>
        <strain evidence="4">BFG-474</strain>
    </source>
</reference>
<keyword evidence="4" id="KW-0378">Hydrolase</keyword>
<dbReference type="EMBL" id="CP103166">
    <property type="protein sequence ID" value="UVQ98268.1"/>
    <property type="molecule type" value="Genomic_DNA"/>
</dbReference>
<evidence type="ECO:0000259" key="3">
    <source>
        <dbReference type="Pfam" id="PF14607"/>
    </source>
</evidence>
<dbReference type="GO" id="GO:0004622">
    <property type="term" value="F:phosphatidylcholine lysophospholipase activity"/>
    <property type="evidence" value="ECO:0007669"/>
    <property type="project" value="TreeGrafter"/>
</dbReference>
<dbReference type="Gene3D" id="2.60.120.260">
    <property type="entry name" value="Galactose-binding domain-like"/>
    <property type="match status" value="1"/>
</dbReference>
<name>A0AA94Y3P1_9BACE</name>
<evidence type="ECO:0000259" key="1">
    <source>
        <dbReference type="Pfam" id="PF13472"/>
    </source>
</evidence>
<evidence type="ECO:0000313" key="5">
    <source>
        <dbReference type="Proteomes" id="UP001060260"/>
    </source>
</evidence>
<dbReference type="InterPro" id="IPR013830">
    <property type="entry name" value="SGNH_hydro"/>
</dbReference>
<evidence type="ECO:0000313" key="4">
    <source>
        <dbReference type="EMBL" id="UVQ98268.1"/>
    </source>
</evidence>
<dbReference type="InterPro" id="IPR051532">
    <property type="entry name" value="Ester_Hydrolysis_Enzymes"/>
</dbReference>
<protein>
    <submittedName>
        <fullName evidence="4">SGNH/GDSL hydrolase family protein</fullName>
    </submittedName>
</protein>
<gene>
    <name evidence="4" type="ORF">NXW23_08135</name>
</gene>
<sequence length="598" mass="68006">MHRSSLYKLSYIIYTTYENNTFTPLSFYSFLGCTSSLTAQYKWFNPQKESFPVVRGQAWQEDPAGFYTRLPQRAKDKVRKAVWDLSLQSAGLSIAFRSNAPEIKIRYVVKGALSMPHMPATGVSGIDLYATDNNGQERWCVGRYVMQDTITYDFSGLSYAAKTGKGFEYQLFLPLYNSVSWLEIGVPENTSFRFLPVSQEKPLVIYGTSIAQGACASRPGMAWGNILNRKSEHPVINLGFSGNGKLESELFDLLSEIDAKLFIIDCMPNLPGKSAEVIYDRTLKGVKKLRETSKAPILLVEHDGYANDVTSEKAEESYRVANTELRKAYNTLQEEQIPDIYYLTKEEIGIPADGMVDGVHSTDLGMQQYADSYLKKIREILHEKNEGPTSCIPCKQQRDSYDWYARHEEILKLNRENAPEIIMIGNSITHYWAGEPTAPTQRGKEAWDKLFKNRSVRNLGFGWDKTENVLWRIYHGELDGFKANMIFLLIGTNNLQFNTDKEILQGILQVTEAIKIRQPQAKLCVMGILPRANTEKRIQQINKELRKKLEQNCIYINLSNLLTDKNGIINSSLFSDGLHPNTKGYEKIAEVLKTYLDN</sequence>
<accession>A0AA94Y3P1</accession>
<dbReference type="Pfam" id="PF14607">
    <property type="entry name" value="GxDLY"/>
    <property type="match status" value="1"/>
</dbReference>
<dbReference type="Pfam" id="PF14606">
    <property type="entry name" value="Lipase_GDSL_3"/>
    <property type="match status" value="1"/>
</dbReference>
<proteinExistence type="predicted"/>
<dbReference type="PANTHER" id="PTHR30383">
    <property type="entry name" value="THIOESTERASE 1/PROTEASE 1/LYSOPHOSPHOLIPASE L1"/>
    <property type="match status" value="1"/>
</dbReference>